<protein>
    <recommendedName>
        <fullName evidence="3">Reverse transcriptase domain-containing protein</fullName>
    </recommendedName>
</protein>
<organism evidence="1 2">
    <name type="scientific">Chilo suppressalis</name>
    <name type="common">Asiatic rice borer moth</name>
    <dbReference type="NCBI Taxonomy" id="168631"/>
    <lineage>
        <taxon>Eukaryota</taxon>
        <taxon>Metazoa</taxon>
        <taxon>Ecdysozoa</taxon>
        <taxon>Arthropoda</taxon>
        <taxon>Hexapoda</taxon>
        <taxon>Insecta</taxon>
        <taxon>Pterygota</taxon>
        <taxon>Neoptera</taxon>
        <taxon>Endopterygota</taxon>
        <taxon>Lepidoptera</taxon>
        <taxon>Glossata</taxon>
        <taxon>Ditrysia</taxon>
        <taxon>Pyraloidea</taxon>
        <taxon>Crambidae</taxon>
        <taxon>Crambinae</taxon>
        <taxon>Chilo</taxon>
    </lineage>
</organism>
<dbReference type="Proteomes" id="UP001153292">
    <property type="component" value="Chromosome 8"/>
</dbReference>
<dbReference type="EMBL" id="OU963901">
    <property type="protein sequence ID" value="CAH0407375.1"/>
    <property type="molecule type" value="Genomic_DNA"/>
</dbReference>
<reference evidence="1" key="1">
    <citation type="submission" date="2021-12" db="EMBL/GenBank/DDBJ databases">
        <authorList>
            <person name="King R."/>
        </authorList>
    </citation>
    <scope>NUCLEOTIDE SEQUENCE</scope>
</reference>
<gene>
    <name evidence="1" type="ORF">CHILSU_LOCUS10774</name>
</gene>
<evidence type="ECO:0000313" key="2">
    <source>
        <dbReference type="Proteomes" id="UP001153292"/>
    </source>
</evidence>
<name>A0ABN8BD29_CHISP</name>
<proteinExistence type="predicted"/>
<accession>A0ABN8BD29</accession>
<sequence length="478" mass="53777">MNSQALSPQRKFKKTGLLRHIRSAHNDALNQSAPVTLTISTNGRTPMSPLEDAFGSPFFNAVGPKSGIWQQRWDNVCNLHGKMNDLPSGTASRKFVHTLADEIEHLTKSTYPSERVLTFAAVILQRDKNVRKTKDVLRLLDRRLKLWTDERFEELITESIKADKSLRNAGNRKRDDQDTKTFTRLIREALNWLLTKDTYKVLNPDAEVDPSGKTVSYVLTEKHPPPTTPDHDLFTLPRNDTELPPLLEVDITSDHVETVARKLHGGGGPTGSTAENWRDFLLRYGQASALLREAVVQLTMKLSNETVPRSQIQALMSSRLVALDKCPCMRPIGIGECLRRILSKCMIEATSSEVTEACGQLQLCSGLSSGIEGAVHAMKDAFQKECHPRSNWGMLLVDANNAFNAVNRQLELWQARIHWPHCARFLYNTYNGHAELVFRDSGTRLYMPLYALATLPIINKLKSENTVTQCWYADDSSA</sequence>
<evidence type="ECO:0000313" key="1">
    <source>
        <dbReference type="EMBL" id="CAH0407375.1"/>
    </source>
</evidence>
<keyword evidence="2" id="KW-1185">Reference proteome</keyword>
<evidence type="ECO:0008006" key="3">
    <source>
        <dbReference type="Google" id="ProtNLM"/>
    </source>
</evidence>